<feature type="region of interest" description="Disordered" evidence="7">
    <location>
        <begin position="108"/>
        <end position="148"/>
    </location>
</feature>
<proteinExistence type="inferred from homology"/>
<dbReference type="GO" id="GO:0000439">
    <property type="term" value="C:transcription factor TFIIH core complex"/>
    <property type="evidence" value="ECO:0007669"/>
    <property type="project" value="InterPro"/>
</dbReference>
<comment type="similarity">
    <text evidence="2">Belongs to the TFB1 family.</text>
</comment>
<dbReference type="GO" id="GO:0006351">
    <property type="term" value="P:DNA-templated transcription"/>
    <property type="evidence" value="ECO:0007669"/>
    <property type="project" value="InterPro"/>
</dbReference>
<dbReference type="OMA" id="FWKRYFE"/>
<evidence type="ECO:0000313" key="9">
    <source>
        <dbReference type="EMBL" id="CCA68334.1"/>
    </source>
</evidence>
<dbReference type="GO" id="GO:0006289">
    <property type="term" value="P:nucleotide-excision repair"/>
    <property type="evidence" value="ECO:0007669"/>
    <property type="project" value="InterPro"/>
</dbReference>
<evidence type="ECO:0000313" key="10">
    <source>
        <dbReference type="Proteomes" id="UP000007148"/>
    </source>
</evidence>
<feature type="domain" description="BSD" evidence="8">
    <location>
        <begin position="148"/>
        <end position="203"/>
    </location>
</feature>
<dbReference type="Gene3D" id="6.10.140.1200">
    <property type="match status" value="1"/>
</dbReference>
<keyword evidence="4" id="KW-0805">Transcription regulation</keyword>
<accession>G4TAH3</accession>
<protein>
    <submittedName>
        <fullName evidence="9">Related to TFB1-subunit of RNA polymerase II transcription initiation factor TFIIH</fullName>
    </submittedName>
</protein>
<feature type="compositionally biased region" description="Pro residues" evidence="7">
    <location>
        <begin position="134"/>
        <end position="144"/>
    </location>
</feature>
<comment type="caution">
    <text evidence="9">The sequence shown here is derived from an EMBL/GenBank/DDBJ whole genome shotgun (WGS) entry which is preliminary data.</text>
</comment>
<dbReference type="InterPro" id="IPR027079">
    <property type="entry name" value="Tfb1/GTF2H1"/>
</dbReference>
<evidence type="ECO:0000256" key="2">
    <source>
        <dbReference type="ARBA" id="ARBA00009448"/>
    </source>
</evidence>
<keyword evidence="5" id="KW-0804">Transcription</keyword>
<reference evidence="9 10" key="1">
    <citation type="journal article" date="2011" name="PLoS Pathog.">
        <title>Endophytic Life Strategies Decoded by Genome and Transcriptome Analyses of the Mutualistic Root Symbiont Piriformospora indica.</title>
        <authorList>
            <person name="Zuccaro A."/>
            <person name="Lahrmann U."/>
            <person name="Guldener U."/>
            <person name="Langen G."/>
            <person name="Pfiffi S."/>
            <person name="Biedenkopf D."/>
            <person name="Wong P."/>
            <person name="Samans B."/>
            <person name="Grimm C."/>
            <person name="Basiewicz M."/>
            <person name="Murat C."/>
            <person name="Martin F."/>
            <person name="Kogel K.H."/>
        </authorList>
    </citation>
    <scope>NUCLEOTIDE SEQUENCE [LARGE SCALE GENOMIC DNA]</scope>
    <source>
        <strain evidence="9 10">DSM 11827</strain>
    </source>
</reference>
<evidence type="ECO:0000259" key="8">
    <source>
        <dbReference type="PROSITE" id="PS50858"/>
    </source>
</evidence>
<dbReference type="AlphaFoldDB" id="G4TAH3"/>
<evidence type="ECO:0000256" key="5">
    <source>
        <dbReference type="ARBA" id="ARBA00023163"/>
    </source>
</evidence>
<dbReference type="Gene3D" id="2.30.29.30">
    <property type="entry name" value="Pleckstrin-homology domain (PH domain)/Phosphotyrosine-binding domain (PTB)"/>
    <property type="match status" value="1"/>
</dbReference>
<keyword evidence="9" id="KW-0648">Protein biosynthesis</keyword>
<dbReference type="InterPro" id="IPR035925">
    <property type="entry name" value="BSD_dom_sf"/>
</dbReference>
<evidence type="ECO:0000256" key="3">
    <source>
        <dbReference type="ARBA" id="ARBA00022737"/>
    </source>
</evidence>
<dbReference type="STRING" id="1109443.G4TAH3"/>
<dbReference type="Proteomes" id="UP000007148">
    <property type="component" value="Unassembled WGS sequence"/>
</dbReference>
<dbReference type="Pfam" id="PF03909">
    <property type="entry name" value="BSD"/>
    <property type="match status" value="1"/>
</dbReference>
<sequence length="580" mass="65252">MSEGNTATLLAARAIYKKTEGYLYLTDYPFRIVWVHPETGEPLVQLFTQDCTNLFANKTGAKPPKLKIVANDVDYNFVFTGEEPQCFVNRDAFRDQVKILIRESMTQASTAGPSEVATPDQVASPNAMEEDPPEPSTLPPPPAVTIPTVDPAKEQAARMYRLRKRILMRDPELAALHSAVVIAGKMSENDFWASRQHLLDEAAVTDAQKKGKSSRLVDPKPGVSASGDIKISITPQLIQEIFDEWPVVKRVWVENVPNNMTKEEFWKRYFESQLYHNHRASVRSTATQHVIKADPIFDKYLEPVDNELQPRHIRNDAVNRLVDLAATEEDHTGNIRDVTMQAGKQKASLPLMRKFNEHSERLLNTALGTVQPVRRTKLEHMNEANDYDEIDIEDLHGGGDDPGIPLDMQNRQRYFEGRSGASGSAPTVDNKAAVVNLKGQILNWEHRLKTVQLDGQAGTAAFKAISSNISSRTRIKSSRLNVSPEFLKQMQTLESTTNEYLRQFWFFVYPTPEGVKRPAPEERAQKIGAMRDRLLVNQKRIEDLVNQAAANRWDKNGVSEAFKPTLTAVDKAVKFAAGKR</sequence>
<dbReference type="InterPro" id="IPR013876">
    <property type="entry name" value="TFIIH_BTF_p62_N"/>
</dbReference>
<dbReference type="EMBL" id="CAFZ01000030">
    <property type="protein sequence ID" value="CCA68334.1"/>
    <property type="molecule type" value="Genomic_DNA"/>
</dbReference>
<dbReference type="PROSITE" id="PS50858">
    <property type="entry name" value="BSD"/>
    <property type="match status" value="2"/>
</dbReference>
<organism evidence="9 10">
    <name type="scientific">Serendipita indica (strain DSM 11827)</name>
    <name type="common">Root endophyte fungus</name>
    <name type="synonym">Piriformospora indica</name>
    <dbReference type="NCBI Taxonomy" id="1109443"/>
    <lineage>
        <taxon>Eukaryota</taxon>
        <taxon>Fungi</taxon>
        <taxon>Dikarya</taxon>
        <taxon>Basidiomycota</taxon>
        <taxon>Agaricomycotina</taxon>
        <taxon>Agaricomycetes</taxon>
        <taxon>Sebacinales</taxon>
        <taxon>Serendipitaceae</taxon>
        <taxon>Serendipita</taxon>
    </lineage>
</organism>
<keyword evidence="9" id="KW-0396">Initiation factor</keyword>
<dbReference type="GO" id="GO:0003743">
    <property type="term" value="F:translation initiation factor activity"/>
    <property type="evidence" value="ECO:0007669"/>
    <property type="project" value="UniProtKB-KW"/>
</dbReference>
<evidence type="ECO:0000256" key="6">
    <source>
        <dbReference type="ARBA" id="ARBA00023242"/>
    </source>
</evidence>
<evidence type="ECO:0000256" key="7">
    <source>
        <dbReference type="SAM" id="MobiDB-lite"/>
    </source>
</evidence>
<dbReference type="SMART" id="SM00751">
    <property type="entry name" value="BSD"/>
    <property type="match status" value="2"/>
</dbReference>
<keyword evidence="10" id="KW-1185">Reference proteome</keyword>
<dbReference type="InterPro" id="IPR005607">
    <property type="entry name" value="BSD_dom"/>
</dbReference>
<keyword evidence="6" id="KW-0539">Nucleus</keyword>
<dbReference type="OrthoDB" id="360521at2759"/>
<feature type="domain" description="BSD" evidence="8">
    <location>
        <begin position="225"/>
        <end position="277"/>
    </location>
</feature>
<dbReference type="FunCoup" id="G4TAH3">
    <property type="interactions" value="515"/>
</dbReference>
<dbReference type="HOGENOM" id="CLU_017639_3_0_1"/>
<dbReference type="InterPro" id="IPR011993">
    <property type="entry name" value="PH-like_dom_sf"/>
</dbReference>
<evidence type="ECO:0000256" key="1">
    <source>
        <dbReference type="ARBA" id="ARBA00004123"/>
    </source>
</evidence>
<dbReference type="SUPFAM" id="SSF140383">
    <property type="entry name" value="BSD domain-like"/>
    <property type="match status" value="2"/>
</dbReference>
<evidence type="ECO:0000256" key="4">
    <source>
        <dbReference type="ARBA" id="ARBA00023015"/>
    </source>
</evidence>
<dbReference type="eggNOG" id="KOG2074">
    <property type="taxonomic scope" value="Eukaryota"/>
</dbReference>
<keyword evidence="3" id="KW-0677">Repeat</keyword>
<dbReference type="InParanoid" id="G4TAH3"/>
<gene>
    <name evidence="9" type="ORF">PIIN_02200</name>
</gene>
<dbReference type="Pfam" id="PF08567">
    <property type="entry name" value="PH_TFIIH"/>
    <property type="match status" value="1"/>
</dbReference>
<dbReference type="SUPFAM" id="SSF50729">
    <property type="entry name" value="PH domain-like"/>
    <property type="match status" value="1"/>
</dbReference>
<dbReference type="PANTHER" id="PTHR12856">
    <property type="entry name" value="TRANSCRIPTION INITIATION FACTOR IIH-RELATED"/>
    <property type="match status" value="1"/>
</dbReference>
<comment type="subcellular location">
    <subcellularLocation>
        <location evidence="1">Nucleus</location>
    </subcellularLocation>
</comment>
<name>G4TAH3_SERID</name>